<evidence type="ECO:0000313" key="5">
    <source>
        <dbReference type="EMBL" id="OOG23613.1"/>
    </source>
</evidence>
<dbReference type="Pfam" id="PF25973">
    <property type="entry name" value="BSH_CzcB"/>
    <property type="match status" value="1"/>
</dbReference>
<dbReference type="STRING" id="108003.B1C78_10830"/>
<dbReference type="Gene3D" id="1.10.287.470">
    <property type="entry name" value="Helix hairpin bin"/>
    <property type="match status" value="1"/>
</dbReference>
<comment type="caution">
    <text evidence="5">The sequence shown here is derived from an EMBL/GenBank/DDBJ whole genome shotgun (WGS) entry which is preliminary data.</text>
</comment>
<feature type="domain" description="CusB-like beta-barrel" evidence="2">
    <location>
        <begin position="199"/>
        <end position="273"/>
    </location>
</feature>
<keyword evidence="6" id="KW-1185">Reference proteome</keyword>
<evidence type="ECO:0000313" key="6">
    <source>
        <dbReference type="Proteomes" id="UP000189462"/>
    </source>
</evidence>
<dbReference type="NCBIfam" id="TIGR01730">
    <property type="entry name" value="RND_mfp"/>
    <property type="match status" value="1"/>
</dbReference>
<reference evidence="5 6" key="1">
    <citation type="submission" date="2017-02" db="EMBL/GenBank/DDBJ databases">
        <title>Genomic diversity within the haloalkaliphilic genus Thioalkalivibrio.</title>
        <authorList>
            <person name="Ahn A.-C."/>
            <person name="Meier-Kolthoff J."/>
            <person name="Overmars L."/>
            <person name="Richter M."/>
            <person name="Woyke T."/>
            <person name="Sorokin D.Y."/>
            <person name="Muyzer G."/>
        </authorList>
    </citation>
    <scope>NUCLEOTIDE SEQUENCE [LARGE SCALE GENOMIC DNA]</scope>
    <source>
        <strain evidence="5 6">ALJD</strain>
    </source>
</reference>
<dbReference type="InterPro" id="IPR058792">
    <property type="entry name" value="Beta-barrel_RND_2"/>
</dbReference>
<dbReference type="Gene3D" id="2.40.50.100">
    <property type="match status" value="1"/>
</dbReference>
<dbReference type="PANTHER" id="PTHR30469:SF11">
    <property type="entry name" value="BLL4320 PROTEIN"/>
    <property type="match status" value="1"/>
</dbReference>
<dbReference type="Pfam" id="PF25954">
    <property type="entry name" value="Beta-barrel_RND_2"/>
    <property type="match status" value="1"/>
</dbReference>
<evidence type="ECO:0000259" key="4">
    <source>
        <dbReference type="Pfam" id="PF25973"/>
    </source>
</evidence>
<dbReference type="Gene3D" id="2.40.30.170">
    <property type="match status" value="1"/>
</dbReference>
<dbReference type="OrthoDB" id="9806939at2"/>
<proteinExistence type="inferred from homology"/>
<dbReference type="Gene3D" id="2.40.420.20">
    <property type="match status" value="1"/>
</dbReference>
<dbReference type="InterPro" id="IPR006143">
    <property type="entry name" value="RND_pump_MFP"/>
</dbReference>
<evidence type="ECO:0000256" key="1">
    <source>
        <dbReference type="ARBA" id="ARBA00009477"/>
    </source>
</evidence>
<dbReference type="PANTHER" id="PTHR30469">
    <property type="entry name" value="MULTIDRUG RESISTANCE PROTEIN MDTA"/>
    <property type="match status" value="1"/>
</dbReference>
<dbReference type="InterPro" id="IPR058627">
    <property type="entry name" value="MdtA-like_C"/>
</dbReference>
<dbReference type="GO" id="GO:0015562">
    <property type="term" value="F:efflux transmembrane transporter activity"/>
    <property type="evidence" value="ECO:0007669"/>
    <property type="project" value="TreeGrafter"/>
</dbReference>
<evidence type="ECO:0000259" key="2">
    <source>
        <dbReference type="Pfam" id="PF25954"/>
    </source>
</evidence>
<dbReference type="EMBL" id="MVBK01000060">
    <property type="protein sequence ID" value="OOG23613.1"/>
    <property type="molecule type" value="Genomic_DNA"/>
</dbReference>
<feature type="domain" description="Multidrug resistance protein MdtA-like C-terminal permuted SH3" evidence="3">
    <location>
        <begin position="279"/>
        <end position="342"/>
    </location>
</feature>
<name>A0A1V3NFA9_9GAMM</name>
<dbReference type="SUPFAM" id="SSF111369">
    <property type="entry name" value="HlyD-like secretion proteins"/>
    <property type="match status" value="1"/>
</dbReference>
<organism evidence="5 6">
    <name type="scientific">Thioalkalivibrio denitrificans</name>
    <dbReference type="NCBI Taxonomy" id="108003"/>
    <lineage>
        <taxon>Bacteria</taxon>
        <taxon>Pseudomonadati</taxon>
        <taxon>Pseudomonadota</taxon>
        <taxon>Gammaproteobacteria</taxon>
        <taxon>Chromatiales</taxon>
        <taxon>Ectothiorhodospiraceae</taxon>
        <taxon>Thioalkalivibrio</taxon>
    </lineage>
</organism>
<dbReference type="RefSeq" id="WP_077279170.1">
    <property type="nucleotide sequence ID" value="NZ_MVBK01000060.1"/>
</dbReference>
<dbReference type="GO" id="GO:1990281">
    <property type="term" value="C:efflux pump complex"/>
    <property type="evidence" value="ECO:0007669"/>
    <property type="project" value="TreeGrafter"/>
</dbReference>
<feature type="domain" description="CzcB-like barrel-sandwich hybrid" evidence="4">
    <location>
        <begin position="71"/>
        <end position="191"/>
    </location>
</feature>
<dbReference type="InterPro" id="IPR058647">
    <property type="entry name" value="BSH_CzcB-like"/>
</dbReference>
<dbReference type="Pfam" id="PF25967">
    <property type="entry name" value="RND-MFP_C"/>
    <property type="match status" value="1"/>
</dbReference>
<protein>
    <submittedName>
        <fullName evidence="5">Efflux transporter periplasmic adaptor subunit</fullName>
    </submittedName>
</protein>
<dbReference type="Proteomes" id="UP000189462">
    <property type="component" value="Unassembled WGS sequence"/>
</dbReference>
<dbReference type="FunFam" id="2.40.30.170:FF:000010">
    <property type="entry name" value="Efflux RND transporter periplasmic adaptor subunit"/>
    <property type="match status" value="1"/>
</dbReference>
<dbReference type="AlphaFoldDB" id="A0A1V3NFA9"/>
<accession>A0A1V3NFA9</accession>
<evidence type="ECO:0000259" key="3">
    <source>
        <dbReference type="Pfam" id="PF25967"/>
    </source>
</evidence>
<sequence>MNRRMIVMLIGVSILFGGIFGYKAFVSAMIDEYFDSTPPPTATITAAEVSRMTWTPRLEAVGSFSPVQGAMLTTEAAGIVREIRFASGDRVEAGAELVVLDSETDRARLRSLEAAKRLADLELERARRLAAQNSISEAELTRRESEAEQATAAVNEQRARIAQKTVRAPFAGELGIRQVNVGQYLSPGDPVVSLQSVDPVYVNFNLAERYVADVRRGQALRVRVDARDAEFRGTINAVEPSVRDSTRTFAVQATVDNPDGLLRAGMFGRVSLDIGEAEDVVVAPLSAISFSPYGNSVFVVSEDDDGQLRVSRRFVQTGSRRGDLIRITQGLEPGDRVATSGLLKLRNDAVVKISDDEAVQPRQDPDPRPDNT</sequence>
<comment type="similarity">
    <text evidence="1">Belongs to the membrane fusion protein (MFP) (TC 8.A.1) family.</text>
</comment>
<gene>
    <name evidence="5" type="ORF">B1C78_10830</name>
</gene>